<comment type="caution">
    <text evidence="2">The sequence shown here is derived from an EMBL/GenBank/DDBJ whole genome shotgun (WGS) entry which is preliminary data.</text>
</comment>
<reference evidence="2" key="2">
    <citation type="journal article" date="2022" name="Microbiol. Resour. Announc.">
        <title>Metagenome Sequencing to Explore Phylogenomics of Terrestrial Cyanobacteria.</title>
        <authorList>
            <person name="Ward R.D."/>
            <person name="Stajich J.E."/>
            <person name="Johansen J.R."/>
            <person name="Huntemann M."/>
            <person name="Clum A."/>
            <person name="Foster B."/>
            <person name="Foster B."/>
            <person name="Roux S."/>
            <person name="Palaniappan K."/>
            <person name="Varghese N."/>
            <person name="Mukherjee S."/>
            <person name="Reddy T.B.K."/>
            <person name="Daum C."/>
            <person name="Copeland A."/>
            <person name="Chen I.A."/>
            <person name="Ivanova N.N."/>
            <person name="Kyrpides N.C."/>
            <person name="Shapiro N."/>
            <person name="Eloe-Fadrosh E.A."/>
            <person name="Pietrasiak N."/>
        </authorList>
    </citation>
    <scope>NUCLEOTIDE SEQUENCE</scope>
    <source>
        <strain evidence="2">GSE-TBD4-15B</strain>
    </source>
</reference>
<dbReference type="InterPro" id="IPR050229">
    <property type="entry name" value="GlpE_sulfurtransferase"/>
</dbReference>
<dbReference type="PANTHER" id="PTHR43031">
    <property type="entry name" value="FAD-DEPENDENT OXIDOREDUCTASE"/>
    <property type="match status" value="1"/>
</dbReference>
<feature type="domain" description="Rhodanese" evidence="1">
    <location>
        <begin position="41"/>
        <end position="130"/>
    </location>
</feature>
<protein>
    <submittedName>
        <fullName evidence="2">Rhodanese-like domain-containing protein</fullName>
    </submittedName>
</protein>
<reference evidence="2" key="1">
    <citation type="submission" date="2021-05" db="EMBL/GenBank/DDBJ databases">
        <authorList>
            <person name="Pietrasiak N."/>
            <person name="Ward R."/>
            <person name="Stajich J.E."/>
            <person name="Kurbessoian T."/>
        </authorList>
    </citation>
    <scope>NUCLEOTIDE SEQUENCE</scope>
    <source>
        <strain evidence="2">GSE-TBD4-15B</strain>
    </source>
</reference>
<name>A0A951P8M1_9CYAN</name>
<dbReference type="CDD" id="cd00158">
    <property type="entry name" value="RHOD"/>
    <property type="match status" value="1"/>
</dbReference>
<dbReference type="PROSITE" id="PS50206">
    <property type="entry name" value="RHODANESE_3"/>
    <property type="match status" value="1"/>
</dbReference>
<dbReference type="AlphaFoldDB" id="A0A951P8M1"/>
<dbReference type="InterPro" id="IPR001763">
    <property type="entry name" value="Rhodanese-like_dom"/>
</dbReference>
<dbReference type="SUPFAM" id="SSF52821">
    <property type="entry name" value="Rhodanese/Cell cycle control phosphatase"/>
    <property type="match status" value="1"/>
</dbReference>
<gene>
    <name evidence="2" type="ORF">KME07_04790</name>
</gene>
<evidence type="ECO:0000313" key="3">
    <source>
        <dbReference type="Proteomes" id="UP000707356"/>
    </source>
</evidence>
<dbReference type="Gene3D" id="3.40.250.10">
    <property type="entry name" value="Rhodanese-like domain"/>
    <property type="match status" value="1"/>
</dbReference>
<dbReference type="PANTHER" id="PTHR43031:SF1">
    <property type="entry name" value="PYRIDINE NUCLEOTIDE-DISULPHIDE OXIDOREDUCTASE"/>
    <property type="match status" value="1"/>
</dbReference>
<dbReference type="Pfam" id="PF00581">
    <property type="entry name" value="Rhodanese"/>
    <property type="match status" value="1"/>
</dbReference>
<dbReference type="EMBL" id="JAHHHV010000020">
    <property type="protein sequence ID" value="MBW4464742.1"/>
    <property type="molecule type" value="Genomic_DNA"/>
</dbReference>
<proteinExistence type="predicted"/>
<accession>A0A951P8M1</accession>
<dbReference type="Proteomes" id="UP000707356">
    <property type="component" value="Unassembled WGS sequence"/>
</dbReference>
<dbReference type="InterPro" id="IPR036873">
    <property type="entry name" value="Rhodanese-like_dom_sf"/>
</dbReference>
<dbReference type="SMART" id="SM00450">
    <property type="entry name" value="RHOD"/>
    <property type="match status" value="1"/>
</dbReference>
<evidence type="ECO:0000259" key="1">
    <source>
        <dbReference type="PROSITE" id="PS50206"/>
    </source>
</evidence>
<evidence type="ECO:0000313" key="2">
    <source>
        <dbReference type="EMBL" id="MBW4464742.1"/>
    </source>
</evidence>
<sequence length="160" mass="17699">MENLEDAIVAAKDQLPNVTPMPPAFQTEASAFELKSRLQWGEPGLTILDVRSHDLFNESRIQGAMNMPVDQLPGMAESSLQPQRDIYVYGGSEAETTQAVNLLREAGFRRVAHLRGGIQAWQEVEGQVEGVIEVPEPGEYNVMARMAAFGREKSKEKSVN</sequence>
<organism evidence="2 3">
    <name type="scientific">Pegethrix bostrychoides GSE-TBD4-15B</name>
    <dbReference type="NCBI Taxonomy" id="2839662"/>
    <lineage>
        <taxon>Bacteria</taxon>
        <taxon>Bacillati</taxon>
        <taxon>Cyanobacteriota</taxon>
        <taxon>Cyanophyceae</taxon>
        <taxon>Oculatellales</taxon>
        <taxon>Oculatellaceae</taxon>
        <taxon>Pegethrix</taxon>
    </lineage>
</organism>